<sequence length="131" mass="14628">MRVKVVSIPVREQEEALQFYTKKLGFIKKQDIPVGGGNRWLTVVAPEDPEGPEVLLEPSPNNFEPSKTYQEALFDAGIPCTEFYVDSLDKEYTRLNDLGVEFTTTPTDIGPAKIAILKDNCGNLIQLVEVK</sequence>
<dbReference type="GO" id="GO:0016829">
    <property type="term" value="F:lyase activity"/>
    <property type="evidence" value="ECO:0007669"/>
    <property type="project" value="UniProtKB-KW"/>
</dbReference>
<keyword evidence="2" id="KW-0560">Oxidoreductase</keyword>
<dbReference type="GO" id="GO:0051213">
    <property type="term" value="F:dioxygenase activity"/>
    <property type="evidence" value="ECO:0007669"/>
    <property type="project" value="UniProtKB-KW"/>
</dbReference>
<dbReference type="InterPro" id="IPR037523">
    <property type="entry name" value="VOC_core"/>
</dbReference>
<dbReference type="EMBL" id="SNYI01000001">
    <property type="protein sequence ID" value="TDQ33032.1"/>
    <property type="molecule type" value="Genomic_DNA"/>
</dbReference>
<dbReference type="InterPro" id="IPR004360">
    <property type="entry name" value="Glyas_Fos-R_dOase_dom"/>
</dbReference>
<dbReference type="PROSITE" id="PS51819">
    <property type="entry name" value="VOC"/>
    <property type="match status" value="1"/>
</dbReference>
<dbReference type="PANTHER" id="PTHR36437:SF2">
    <property type="entry name" value="GLYOXALASE_BLEOMYCIN RESISTANCE PROTEIN_DIOXYGENASE"/>
    <property type="match status" value="1"/>
</dbReference>
<organism evidence="2 3">
    <name type="scientific">Zeaxanthinibacter enoshimensis</name>
    <dbReference type="NCBI Taxonomy" id="392009"/>
    <lineage>
        <taxon>Bacteria</taxon>
        <taxon>Pseudomonadati</taxon>
        <taxon>Bacteroidota</taxon>
        <taxon>Flavobacteriia</taxon>
        <taxon>Flavobacteriales</taxon>
        <taxon>Flavobacteriaceae</taxon>
        <taxon>Zeaxanthinibacter</taxon>
    </lineage>
</organism>
<evidence type="ECO:0000259" key="1">
    <source>
        <dbReference type="PROSITE" id="PS51819"/>
    </source>
</evidence>
<dbReference type="PANTHER" id="PTHR36437">
    <property type="entry name" value="GLYOXALASE/BLEOMYCIN RESISTANCE PROTEIN/DIOXYGENASE"/>
    <property type="match status" value="1"/>
</dbReference>
<evidence type="ECO:0000313" key="3">
    <source>
        <dbReference type="Proteomes" id="UP000295468"/>
    </source>
</evidence>
<protein>
    <submittedName>
        <fullName evidence="2">Catechol 2,3-dioxygenase-like lactoylglutathione lyase family enzyme</fullName>
    </submittedName>
</protein>
<comment type="caution">
    <text evidence="2">The sequence shown here is derived from an EMBL/GenBank/DDBJ whole genome shotgun (WGS) entry which is preliminary data.</text>
</comment>
<dbReference type="Pfam" id="PF00903">
    <property type="entry name" value="Glyoxalase"/>
    <property type="match status" value="1"/>
</dbReference>
<dbReference type="OrthoDB" id="9794917at2"/>
<keyword evidence="2" id="KW-0223">Dioxygenase</keyword>
<reference evidence="2 3" key="1">
    <citation type="submission" date="2019-03" db="EMBL/GenBank/DDBJ databases">
        <title>Genomic Encyclopedia of Archaeal and Bacterial Type Strains, Phase II (KMG-II): from individual species to whole genera.</title>
        <authorList>
            <person name="Goeker M."/>
        </authorList>
    </citation>
    <scope>NUCLEOTIDE SEQUENCE [LARGE SCALE GENOMIC DNA]</scope>
    <source>
        <strain evidence="2 3">DSM 18435</strain>
    </source>
</reference>
<gene>
    <name evidence="2" type="ORF">CLV82_0870</name>
</gene>
<dbReference type="Gene3D" id="3.10.180.10">
    <property type="entry name" value="2,3-Dihydroxybiphenyl 1,2-Dioxygenase, domain 1"/>
    <property type="match status" value="1"/>
</dbReference>
<evidence type="ECO:0000313" key="2">
    <source>
        <dbReference type="EMBL" id="TDQ33032.1"/>
    </source>
</evidence>
<proteinExistence type="predicted"/>
<keyword evidence="2" id="KW-0456">Lyase</keyword>
<keyword evidence="3" id="KW-1185">Reference proteome</keyword>
<name>A0A4R6TN87_9FLAO</name>
<dbReference type="RefSeq" id="WP_133643047.1">
    <property type="nucleotide sequence ID" value="NZ_JBFIMA010000312.1"/>
</dbReference>
<accession>A0A4R6TN87</accession>
<dbReference type="SUPFAM" id="SSF54593">
    <property type="entry name" value="Glyoxalase/Bleomycin resistance protein/Dihydroxybiphenyl dioxygenase"/>
    <property type="match status" value="1"/>
</dbReference>
<dbReference type="Proteomes" id="UP000295468">
    <property type="component" value="Unassembled WGS sequence"/>
</dbReference>
<dbReference type="InterPro" id="IPR029068">
    <property type="entry name" value="Glyas_Bleomycin-R_OHBP_Dase"/>
</dbReference>
<feature type="domain" description="VOC" evidence="1">
    <location>
        <begin position="2"/>
        <end position="130"/>
    </location>
</feature>
<dbReference type="AlphaFoldDB" id="A0A4R6TN87"/>